<evidence type="ECO:0000313" key="2">
    <source>
        <dbReference type="Proteomes" id="UP000469421"/>
    </source>
</evidence>
<keyword evidence="2" id="KW-1185">Reference proteome</keyword>
<accession>A0A6N7LPT9</accession>
<proteinExistence type="predicted"/>
<gene>
    <name evidence="1" type="ORF">GFN93_01690</name>
</gene>
<sequence length="246" mass="25685">MQRWVVLAVLGSLALAACGGDDDELEQLLRERTGVFFHNQLIDDSGSGTEQADTTVDLIRGNNLSAPMIEGHPYSTTEQDGVGFKLDADSEKVLFDVNTSTATLVDDASFTLAAGANYTFLLSGKLAGAGEQAPRLKAFRQTPASVAPSQVRVRFIHALANDSSETVSVSVEGDTLVSALGYTGATAYFSGTPSLSGQLSAMVKVGNDASVLRTCSITTGNSYDVIIAHPAPDSTGIAVFCQKLAS</sequence>
<dbReference type="EMBL" id="WIRE01000001">
    <property type="protein sequence ID" value="MQX51942.1"/>
    <property type="molecule type" value="Genomic_DNA"/>
</dbReference>
<dbReference type="RefSeq" id="WP_153498702.1">
    <property type="nucleotide sequence ID" value="NZ_WIRE01000001.1"/>
</dbReference>
<organism evidence="1 2">
    <name type="scientific">Alcanivorax sediminis</name>
    <dbReference type="NCBI Taxonomy" id="2663008"/>
    <lineage>
        <taxon>Bacteria</taxon>
        <taxon>Pseudomonadati</taxon>
        <taxon>Pseudomonadota</taxon>
        <taxon>Gammaproteobacteria</taxon>
        <taxon>Oceanospirillales</taxon>
        <taxon>Alcanivoracaceae</taxon>
        <taxon>Alcanivorax</taxon>
    </lineage>
</organism>
<dbReference type="Proteomes" id="UP000469421">
    <property type="component" value="Unassembled WGS sequence"/>
</dbReference>
<evidence type="ECO:0000313" key="1">
    <source>
        <dbReference type="EMBL" id="MQX51942.1"/>
    </source>
</evidence>
<dbReference type="PROSITE" id="PS51257">
    <property type="entry name" value="PROKAR_LIPOPROTEIN"/>
    <property type="match status" value="1"/>
</dbReference>
<comment type="caution">
    <text evidence="1">The sequence shown here is derived from an EMBL/GenBank/DDBJ whole genome shotgun (WGS) entry which is preliminary data.</text>
</comment>
<evidence type="ECO:0008006" key="3">
    <source>
        <dbReference type="Google" id="ProtNLM"/>
    </source>
</evidence>
<name>A0A6N7LPT9_9GAMM</name>
<dbReference type="AlphaFoldDB" id="A0A6N7LPT9"/>
<reference evidence="1 2" key="1">
    <citation type="submission" date="2019-10" db="EMBL/GenBank/DDBJ databases">
        <title>Alcanivorax sp.PA15-N-34 draft genome sequence.</title>
        <authorList>
            <person name="Liao X."/>
            <person name="Shao Z."/>
        </authorList>
    </citation>
    <scope>NUCLEOTIDE SEQUENCE [LARGE SCALE GENOMIC DNA]</scope>
    <source>
        <strain evidence="1 2">PA15-N-34</strain>
    </source>
</reference>
<protein>
    <recommendedName>
        <fullName evidence="3">DUF4397 domain-containing protein</fullName>
    </recommendedName>
</protein>